<name>A0ABU5R6Z6_9PSEU</name>
<feature type="compositionally biased region" description="Low complexity" evidence="1">
    <location>
        <begin position="270"/>
        <end position="279"/>
    </location>
</feature>
<feature type="region of interest" description="Disordered" evidence="1">
    <location>
        <begin position="26"/>
        <end position="54"/>
    </location>
</feature>
<protein>
    <submittedName>
        <fullName evidence="2">Uncharacterized protein</fullName>
    </submittedName>
</protein>
<evidence type="ECO:0000313" key="3">
    <source>
        <dbReference type="Proteomes" id="UP001304298"/>
    </source>
</evidence>
<feature type="region of interest" description="Disordered" evidence="1">
    <location>
        <begin position="322"/>
        <end position="415"/>
    </location>
</feature>
<evidence type="ECO:0000256" key="1">
    <source>
        <dbReference type="SAM" id="MobiDB-lite"/>
    </source>
</evidence>
<comment type="caution">
    <text evidence="2">The sequence shown here is derived from an EMBL/GenBank/DDBJ whole genome shotgun (WGS) entry which is preliminary data.</text>
</comment>
<keyword evidence="3" id="KW-1185">Reference proteome</keyword>
<sequence length="415" mass="43443">MSDHVKGKVKKAVTAVAGATVSEVLGNALTPGSPSAPPPQPEPAAAETAAHDTSGHEYVPHVETTTVTRGEDGSVEAQTGTTWHPETADGTPLADLPTVEEFEQIDVHEDAFGNFVIDATERFVVHNHGHDEVYVDHQHLVVPGDGTPGDTDIDIFQDAEVVVHENPDGTISVEHGGSLSYALTPDAPGHGDIEVFQEETVVLDAAETGPPGIEVGITADEKATAEDPFGEPAGPTIHQTETVGDRARGTSVTTSVTAPAPSVPGPPTAPAVTFSRQPSTVDAPAAAPVAVETATLATSSALADHPASKPLGFATEKPSFANEPERAHHDAGEVTGSRPEPREEHPFEPPKDHHHEPDPADTTAEPPEHDRHDPLPPEPPGPPEHEQPPEEPQPVPDADEHHHFDDHHAHADGGG</sequence>
<feature type="compositionally biased region" description="Basic and acidic residues" evidence="1">
    <location>
        <begin position="398"/>
        <end position="415"/>
    </location>
</feature>
<accession>A0ABU5R6Z6</accession>
<feature type="region of interest" description="Disordered" evidence="1">
    <location>
        <begin position="244"/>
        <end position="279"/>
    </location>
</feature>
<dbReference type="Proteomes" id="UP001304298">
    <property type="component" value="Unassembled WGS sequence"/>
</dbReference>
<reference evidence="2 3" key="1">
    <citation type="submission" date="2023-12" db="EMBL/GenBank/DDBJ databases">
        <title>Amycolatopsis sp. V23-08.</title>
        <authorList>
            <person name="Somphong A."/>
        </authorList>
    </citation>
    <scope>NUCLEOTIDE SEQUENCE [LARGE SCALE GENOMIC DNA]</scope>
    <source>
        <strain evidence="2 3">V23-08</strain>
    </source>
</reference>
<evidence type="ECO:0000313" key="2">
    <source>
        <dbReference type="EMBL" id="MEA5361589.1"/>
    </source>
</evidence>
<feature type="region of interest" description="Disordered" evidence="1">
    <location>
        <begin position="71"/>
        <end position="90"/>
    </location>
</feature>
<feature type="compositionally biased region" description="Basic and acidic residues" evidence="1">
    <location>
        <begin position="323"/>
        <end position="332"/>
    </location>
</feature>
<feature type="compositionally biased region" description="Basic and acidic residues" evidence="1">
    <location>
        <begin position="366"/>
        <end position="375"/>
    </location>
</feature>
<gene>
    <name evidence="2" type="ORF">VA596_18745</name>
</gene>
<dbReference type="EMBL" id="JAYFSI010000003">
    <property type="protein sequence ID" value="MEA5361589.1"/>
    <property type="molecule type" value="Genomic_DNA"/>
</dbReference>
<dbReference type="RefSeq" id="WP_323328834.1">
    <property type="nucleotide sequence ID" value="NZ_JAYFSI010000003.1"/>
</dbReference>
<feature type="compositionally biased region" description="Basic and acidic residues" evidence="1">
    <location>
        <begin position="339"/>
        <end position="358"/>
    </location>
</feature>
<proteinExistence type="predicted"/>
<organism evidence="2 3">
    <name type="scientific">Amycolatopsis heterodermiae</name>
    <dbReference type="NCBI Taxonomy" id="3110235"/>
    <lineage>
        <taxon>Bacteria</taxon>
        <taxon>Bacillati</taxon>
        <taxon>Actinomycetota</taxon>
        <taxon>Actinomycetes</taxon>
        <taxon>Pseudonocardiales</taxon>
        <taxon>Pseudonocardiaceae</taxon>
        <taxon>Amycolatopsis</taxon>
    </lineage>
</organism>